<dbReference type="Proteomes" id="UP000301309">
    <property type="component" value="Unassembled WGS sequence"/>
</dbReference>
<sequence length="87" mass="9020">MGWTPLHTGLTLIPRALGAAVAVLFGGGAIAEKLGRAALHIGLSIAVVGLPGLWWSTAHWGTDLTSLHVLALLLVGLLPEHSQQAQE</sequence>
<dbReference type="AlphaFoldDB" id="A0A4D4KX76"/>
<dbReference type="RefSeq" id="WP_344592093.1">
    <property type="nucleotide sequence ID" value="NZ_BAAASO010000006.1"/>
</dbReference>
<keyword evidence="1" id="KW-0472">Membrane</keyword>
<feature type="transmembrane region" description="Helical" evidence="1">
    <location>
        <begin position="12"/>
        <end position="30"/>
    </location>
</feature>
<dbReference type="EMBL" id="BJHW01000001">
    <property type="protein sequence ID" value="GDY51180.1"/>
    <property type="molecule type" value="Genomic_DNA"/>
</dbReference>
<protein>
    <submittedName>
        <fullName evidence="2">Uncharacterized protein</fullName>
    </submittedName>
</protein>
<evidence type="ECO:0000256" key="1">
    <source>
        <dbReference type="SAM" id="Phobius"/>
    </source>
</evidence>
<name>A0A4D4KX76_STRVO</name>
<comment type="caution">
    <text evidence="2">The sequence shown here is derived from an EMBL/GenBank/DDBJ whole genome shotgun (WGS) entry which is preliminary data.</text>
</comment>
<reference evidence="2 3" key="1">
    <citation type="journal article" date="2020" name="Int. J. Syst. Evol. Microbiol.">
        <title>Reclassification of Streptomyces castelarensis and Streptomyces sporoclivatus as later heterotypic synonyms of Streptomyces antimycoticus.</title>
        <authorList>
            <person name="Komaki H."/>
            <person name="Tamura T."/>
        </authorList>
    </citation>
    <scope>NUCLEOTIDE SEQUENCE [LARGE SCALE GENOMIC DNA]</scope>
    <source>
        <strain evidence="2 3">NBRC 13459</strain>
    </source>
</reference>
<feature type="transmembrane region" description="Helical" evidence="1">
    <location>
        <begin position="37"/>
        <end position="54"/>
    </location>
</feature>
<keyword evidence="3" id="KW-1185">Reference proteome</keyword>
<proteinExistence type="predicted"/>
<gene>
    <name evidence="2" type="ORF">SVIO_018030</name>
</gene>
<evidence type="ECO:0000313" key="3">
    <source>
        <dbReference type="Proteomes" id="UP000301309"/>
    </source>
</evidence>
<accession>A0A4D4KX76</accession>
<keyword evidence="1" id="KW-0812">Transmembrane</keyword>
<organism evidence="2 3">
    <name type="scientific">Streptomyces violaceusniger</name>
    <dbReference type="NCBI Taxonomy" id="68280"/>
    <lineage>
        <taxon>Bacteria</taxon>
        <taxon>Bacillati</taxon>
        <taxon>Actinomycetota</taxon>
        <taxon>Actinomycetes</taxon>
        <taxon>Kitasatosporales</taxon>
        <taxon>Streptomycetaceae</taxon>
        <taxon>Streptomyces</taxon>
        <taxon>Streptomyces violaceusniger group</taxon>
    </lineage>
</organism>
<keyword evidence="1" id="KW-1133">Transmembrane helix</keyword>
<evidence type="ECO:0000313" key="2">
    <source>
        <dbReference type="EMBL" id="GDY51180.1"/>
    </source>
</evidence>